<reference evidence="2 3" key="1">
    <citation type="submission" date="2019-03" db="EMBL/GenBank/DDBJ databases">
        <title>Freshwater and sediment microbial communities from various areas in North America, analyzing microbe dynamics in response to fracking.</title>
        <authorList>
            <person name="Lamendella R."/>
        </authorList>
    </citation>
    <scope>NUCLEOTIDE SEQUENCE [LARGE SCALE GENOMIC DNA]</scope>
    <source>
        <strain evidence="2 3">1_TX</strain>
    </source>
</reference>
<evidence type="ECO:0000256" key="1">
    <source>
        <dbReference type="SAM" id="Phobius"/>
    </source>
</evidence>
<dbReference type="AlphaFoldDB" id="A0A4R6H8M6"/>
<proteinExistence type="predicted"/>
<keyword evidence="1" id="KW-1133">Transmembrane helix</keyword>
<name>A0A4R6H8M6_9GAMM</name>
<dbReference type="RefSeq" id="WP_166637558.1">
    <property type="nucleotide sequence ID" value="NZ_SNWH01000015.1"/>
</dbReference>
<comment type="caution">
    <text evidence="2">The sequence shown here is derived from an EMBL/GenBank/DDBJ whole genome shotgun (WGS) entry which is preliminary data.</text>
</comment>
<keyword evidence="1" id="KW-0472">Membrane</keyword>
<protein>
    <submittedName>
        <fullName evidence="2">Uncharacterized protein</fullName>
    </submittedName>
</protein>
<dbReference type="Proteomes" id="UP000295150">
    <property type="component" value="Unassembled WGS sequence"/>
</dbReference>
<keyword evidence="1" id="KW-0812">Transmembrane</keyword>
<dbReference type="EMBL" id="SNWH01000015">
    <property type="protein sequence ID" value="TDO04327.1"/>
    <property type="molecule type" value="Genomic_DNA"/>
</dbReference>
<keyword evidence="3" id="KW-1185">Reference proteome</keyword>
<feature type="transmembrane region" description="Helical" evidence="1">
    <location>
        <begin position="12"/>
        <end position="37"/>
    </location>
</feature>
<sequence>MMGSEACTWGMAGMGLISILLIIALVLGVAALAKYLFFGKKRDRHR</sequence>
<evidence type="ECO:0000313" key="3">
    <source>
        <dbReference type="Proteomes" id="UP000295150"/>
    </source>
</evidence>
<organism evidence="2 3">
    <name type="scientific">Halomonas ventosae</name>
    <dbReference type="NCBI Taxonomy" id="229007"/>
    <lineage>
        <taxon>Bacteria</taxon>
        <taxon>Pseudomonadati</taxon>
        <taxon>Pseudomonadota</taxon>
        <taxon>Gammaproteobacteria</taxon>
        <taxon>Oceanospirillales</taxon>
        <taxon>Halomonadaceae</taxon>
        <taxon>Halomonas</taxon>
    </lineage>
</organism>
<accession>A0A4R6H8M6</accession>
<gene>
    <name evidence="2" type="ORF">DFO68_11519</name>
</gene>
<evidence type="ECO:0000313" key="2">
    <source>
        <dbReference type="EMBL" id="TDO04327.1"/>
    </source>
</evidence>